<dbReference type="Gene3D" id="1.10.260.40">
    <property type="entry name" value="lambda repressor-like DNA-binding domains"/>
    <property type="match status" value="1"/>
</dbReference>
<dbReference type="Pfam" id="PF01381">
    <property type="entry name" value="HTH_3"/>
    <property type="match status" value="1"/>
</dbReference>
<evidence type="ECO:0000313" key="3">
    <source>
        <dbReference type="Proteomes" id="UP000653631"/>
    </source>
</evidence>
<comment type="caution">
    <text evidence="2">The sequence shown here is derived from an EMBL/GenBank/DDBJ whole genome shotgun (WGS) entry which is preliminary data.</text>
</comment>
<name>A0ABD0AQ96_LIMFE</name>
<protein>
    <recommendedName>
        <fullName evidence="1">HTH cro/C1-type domain-containing protein</fullName>
    </recommendedName>
</protein>
<feature type="domain" description="HTH cro/C1-type" evidence="1">
    <location>
        <begin position="13"/>
        <end position="67"/>
    </location>
</feature>
<sequence length="71" mass="7859">MTSVLKPNASELLSQILKERGIKRGWFAKQVGITPNYLSSMLTGRVKLSTDVAIRSSQLLNLPLDIFLNVS</sequence>
<dbReference type="PROSITE" id="PS50943">
    <property type="entry name" value="HTH_CROC1"/>
    <property type="match status" value="1"/>
</dbReference>
<reference evidence="2 3" key="1">
    <citation type="submission" date="2021-01" db="EMBL/GenBank/DDBJ databases">
        <title>Development of a method for detection of lactic acid bacteria that cause putrefactive shochu mash.</title>
        <authorList>
            <person name="Takashita H."/>
            <person name="Fujihara E."/>
            <person name="Takayama K."/>
            <person name="Yamamoto H."/>
            <person name="Mizutani M."/>
            <person name="Kajiwara Y."/>
        </authorList>
    </citation>
    <scope>NUCLEOTIDE SEQUENCE [LARGE SCALE GENOMIC DNA]</scope>
    <source>
        <strain evidence="2 3">01-B1</strain>
    </source>
</reference>
<dbReference type="RefSeq" id="WP_093626755.1">
    <property type="nucleotide sequence ID" value="NZ_BOLH01000020.1"/>
</dbReference>
<dbReference type="InterPro" id="IPR001387">
    <property type="entry name" value="Cro/C1-type_HTH"/>
</dbReference>
<gene>
    <name evidence="2" type="ORF">LF01B1_17050</name>
</gene>
<dbReference type="InterPro" id="IPR010982">
    <property type="entry name" value="Lambda_DNA-bd_dom_sf"/>
</dbReference>
<evidence type="ECO:0000313" key="2">
    <source>
        <dbReference type="EMBL" id="GIC72690.1"/>
    </source>
</evidence>
<dbReference type="CDD" id="cd00093">
    <property type="entry name" value="HTH_XRE"/>
    <property type="match status" value="1"/>
</dbReference>
<accession>A0ABD0AQ96</accession>
<evidence type="ECO:0000259" key="1">
    <source>
        <dbReference type="PROSITE" id="PS50943"/>
    </source>
</evidence>
<dbReference type="SUPFAM" id="SSF47413">
    <property type="entry name" value="lambda repressor-like DNA-binding domains"/>
    <property type="match status" value="1"/>
</dbReference>
<organism evidence="2 3">
    <name type="scientific">Limosilactobacillus fermentum</name>
    <name type="common">Lactobacillus fermentum</name>
    <dbReference type="NCBI Taxonomy" id="1613"/>
    <lineage>
        <taxon>Bacteria</taxon>
        <taxon>Bacillati</taxon>
        <taxon>Bacillota</taxon>
        <taxon>Bacilli</taxon>
        <taxon>Lactobacillales</taxon>
        <taxon>Lactobacillaceae</taxon>
        <taxon>Limosilactobacillus</taxon>
    </lineage>
</organism>
<proteinExistence type="predicted"/>
<dbReference type="AlphaFoldDB" id="A0ABD0AQ96"/>
<dbReference type="SMART" id="SM00530">
    <property type="entry name" value="HTH_XRE"/>
    <property type="match status" value="1"/>
</dbReference>
<dbReference type="EMBL" id="BOLH01000020">
    <property type="protein sequence ID" value="GIC72690.1"/>
    <property type="molecule type" value="Genomic_DNA"/>
</dbReference>
<dbReference type="Proteomes" id="UP000653631">
    <property type="component" value="Unassembled WGS sequence"/>
</dbReference>